<evidence type="ECO:0000259" key="2">
    <source>
        <dbReference type="Pfam" id="PF12735"/>
    </source>
</evidence>
<name>A0A0F4GG18_9PEZI</name>
<sequence>MADPDPMDARRRFEALSPAFLEVTLPRASDFDAVALLRKGNPEEIARVPERRNLFFGRAKDEQAKILITLKTSETEENLREILSSIELVVTAHATDAVPQGNGSPASASGKHDLVSQTYPGSSFLDVVPLGDHTYVVFEPTLPLPRPRARLQRPAVYFTATVKLAADVRRTSRRNQKDYLKSYEPLPANILEPLNHDPALRGSNVYLSETRVTKVTPPKPINLDDVIKPIRGASKRAYPAVPALFTRIRYSTLPDHIIASLHVETSQAIAGSVEIKGVNFSLDKNAIEPLAALPLPLQTHSGDDTIFLYKIPAGSSKQSSRSRPLSVTIDAIAKLDQGSTVNLSIVMETQLDSSDVDNAPKKTYTWSRPMNASSHHKSLSIQSTNRPPTRDTTSSTAPEPGVIFTLTGPATTVINQDFTLQVQCNNRSPRSRRFALVMLQPREPLRSTALSQNTQPDTADLIASIFNAPLLERIKPQDVLDLNPDVRIGPLPAGACFDTMLKFRALKVGVLDLGALRIVDLEERRVVDVRELSEVVALEAES</sequence>
<dbReference type="OrthoDB" id="5345392at2759"/>
<feature type="region of interest" description="Disordered" evidence="1">
    <location>
        <begin position="362"/>
        <end position="401"/>
    </location>
</feature>
<reference evidence="3 4" key="1">
    <citation type="submission" date="2015-03" db="EMBL/GenBank/DDBJ databases">
        <title>RNA-seq based gene annotation and comparative genomics of four Zymoseptoria species reveal species-specific pathogenicity related genes and transposable element activity.</title>
        <authorList>
            <person name="Grandaubert J."/>
            <person name="Bhattacharyya A."/>
            <person name="Stukenbrock E.H."/>
        </authorList>
    </citation>
    <scope>NUCLEOTIDE SEQUENCE [LARGE SCALE GENOMIC DNA]</scope>
    <source>
        <strain evidence="3 4">Zb18110</strain>
    </source>
</reference>
<keyword evidence="4" id="KW-1185">Reference proteome</keyword>
<dbReference type="EMBL" id="LAFY01004092">
    <property type="protein sequence ID" value="KJX95125.1"/>
    <property type="molecule type" value="Genomic_DNA"/>
</dbReference>
<accession>A0A0F4GG18</accession>
<protein>
    <recommendedName>
        <fullName evidence="2">Trafficking protein particle complex II-specific subunit 65 IgD3 domain-containing protein</fullName>
    </recommendedName>
</protein>
<dbReference type="Pfam" id="PF12735">
    <property type="entry name" value="IgD3_Trs65"/>
    <property type="match status" value="1"/>
</dbReference>
<dbReference type="AlphaFoldDB" id="A0A0F4GG18"/>
<proteinExistence type="predicted"/>
<feature type="compositionally biased region" description="Polar residues" evidence="1">
    <location>
        <begin position="364"/>
        <end position="397"/>
    </location>
</feature>
<dbReference type="InterPro" id="IPR055420">
    <property type="entry name" value="IgD3_Trs65"/>
</dbReference>
<dbReference type="GO" id="GO:0005802">
    <property type="term" value="C:trans-Golgi network"/>
    <property type="evidence" value="ECO:0007669"/>
    <property type="project" value="TreeGrafter"/>
</dbReference>
<organism evidence="3 4">
    <name type="scientific">Zymoseptoria brevis</name>
    <dbReference type="NCBI Taxonomy" id="1047168"/>
    <lineage>
        <taxon>Eukaryota</taxon>
        <taxon>Fungi</taxon>
        <taxon>Dikarya</taxon>
        <taxon>Ascomycota</taxon>
        <taxon>Pezizomycotina</taxon>
        <taxon>Dothideomycetes</taxon>
        <taxon>Dothideomycetidae</taxon>
        <taxon>Mycosphaerellales</taxon>
        <taxon>Mycosphaerellaceae</taxon>
        <taxon>Zymoseptoria</taxon>
    </lineage>
</organism>
<dbReference type="GO" id="GO:1990071">
    <property type="term" value="C:TRAPPII protein complex"/>
    <property type="evidence" value="ECO:0007669"/>
    <property type="project" value="InterPro"/>
</dbReference>
<evidence type="ECO:0000313" key="3">
    <source>
        <dbReference type="EMBL" id="KJX95125.1"/>
    </source>
</evidence>
<dbReference type="InterPro" id="IPR024662">
    <property type="entry name" value="Trs65"/>
</dbReference>
<comment type="caution">
    <text evidence="3">The sequence shown here is derived from an EMBL/GenBank/DDBJ whole genome shotgun (WGS) entry which is preliminary data.</text>
</comment>
<dbReference type="STRING" id="1047168.A0A0F4GG18"/>
<dbReference type="PANTHER" id="PTHR28159:SF1">
    <property type="entry name" value="TRAFFICKING PROTEIN PARTICLE COMPLEX II-SPECIFIC SUBUNIT 65"/>
    <property type="match status" value="1"/>
</dbReference>
<dbReference type="Proteomes" id="UP000033647">
    <property type="component" value="Unassembled WGS sequence"/>
</dbReference>
<gene>
    <name evidence="3" type="ORF">TI39_contig4132g00014</name>
</gene>
<evidence type="ECO:0000256" key="1">
    <source>
        <dbReference type="SAM" id="MobiDB-lite"/>
    </source>
</evidence>
<feature type="domain" description="Trafficking protein particle complex II-specific subunit 65 IgD3" evidence="2">
    <location>
        <begin position="388"/>
        <end position="536"/>
    </location>
</feature>
<dbReference type="GO" id="GO:0006891">
    <property type="term" value="P:intra-Golgi vesicle-mediated transport"/>
    <property type="evidence" value="ECO:0007669"/>
    <property type="project" value="InterPro"/>
</dbReference>
<evidence type="ECO:0000313" key="4">
    <source>
        <dbReference type="Proteomes" id="UP000033647"/>
    </source>
</evidence>
<dbReference type="PANTHER" id="PTHR28159">
    <property type="entry name" value="TRAFFICKING PROTEIN PARTICLE COMPLEX II-SPECIFIC SUBUNIT 65"/>
    <property type="match status" value="1"/>
</dbReference>